<name>A0AAW0D410_9AGAR</name>
<dbReference type="PANTHER" id="PTHR21310:SF55">
    <property type="entry name" value="AMINOGLYCOSIDE PHOSPHOTRANSFERASE DOMAIN-CONTAINING PROTEIN"/>
    <property type="match status" value="1"/>
</dbReference>
<dbReference type="InterPro" id="IPR011009">
    <property type="entry name" value="Kinase-like_dom_sf"/>
</dbReference>
<evidence type="ECO:0000313" key="2">
    <source>
        <dbReference type="EMBL" id="KAK7045588.1"/>
    </source>
</evidence>
<dbReference type="InterPro" id="IPR051678">
    <property type="entry name" value="AGP_Transferase"/>
</dbReference>
<dbReference type="AlphaFoldDB" id="A0AAW0D410"/>
<accession>A0AAW0D410</accession>
<gene>
    <name evidence="2" type="ORF">VNI00_007420</name>
</gene>
<protein>
    <recommendedName>
        <fullName evidence="1">Aminoglycoside phosphotransferase domain-containing protein</fullName>
    </recommendedName>
</protein>
<reference evidence="2 3" key="1">
    <citation type="submission" date="2024-01" db="EMBL/GenBank/DDBJ databases">
        <title>A draft genome for a cacao thread blight-causing isolate of Paramarasmius palmivorus.</title>
        <authorList>
            <person name="Baruah I.K."/>
            <person name="Bukari Y."/>
            <person name="Amoako-Attah I."/>
            <person name="Meinhardt L.W."/>
            <person name="Bailey B.A."/>
            <person name="Cohen S.P."/>
        </authorList>
    </citation>
    <scope>NUCLEOTIDE SEQUENCE [LARGE SCALE GENOMIC DNA]</scope>
    <source>
        <strain evidence="2 3">GH-12</strain>
    </source>
</reference>
<dbReference type="Gene3D" id="3.90.1200.10">
    <property type="match status" value="1"/>
</dbReference>
<dbReference type="SUPFAM" id="SSF56112">
    <property type="entry name" value="Protein kinase-like (PK-like)"/>
    <property type="match status" value="1"/>
</dbReference>
<sequence length="204" mass="22882">MGVPAPKFISYGSLDSSYHFSSILMTRLPGKPLDSLPDTEIDYDAIKEDMIRILTRMRSYASPWGKRVCGVAGGPICGPMIPGCPMPACEDEIAFQDSIRYITGFSGRTGRDAEHVRKGEEFFALPKHAIVFTHGDLNYHNIMVGSDGHICGIFDWEAAGWLPEYWEISVTAILPTRNWGRFMDKEVSLGFTRPRYKGIEPYSH</sequence>
<feature type="domain" description="Aminoglycoside phosphotransferase" evidence="1">
    <location>
        <begin position="3"/>
        <end position="186"/>
    </location>
</feature>
<organism evidence="2 3">
    <name type="scientific">Paramarasmius palmivorus</name>
    <dbReference type="NCBI Taxonomy" id="297713"/>
    <lineage>
        <taxon>Eukaryota</taxon>
        <taxon>Fungi</taxon>
        <taxon>Dikarya</taxon>
        <taxon>Basidiomycota</taxon>
        <taxon>Agaricomycotina</taxon>
        <taxon>Agaricomycetes</taxon>
        <taxon>Agaricomycetidae</taxon>
        <taxon>Agaricales</taxon>
        <taxon>Marasmiineae</taxon>
        <taxon>Marasmiaceae</taxon>
        <taxon>Paramarasmius</taxon>
    </lineage>
</organism>
<dbReference type="PANTHER" id="PTHR21310">
    <property type="entry name" value="AMINOGLYCOSIDE PHOSPHOTRANSFERASE-RELATED-RELATED"/>
    <property type="match status" value="1"/>
</dbReference>
<dbReference type="InterPro" id="IPR002575">
    <property type="entry name" value="Aminoglycoside_PTrfase"/>
</dbReference>
<evidence type="ECO:0000313" key="3">
    <source>
        <dbReference type="Proteomes" id="UP001383192"/>
    </source>
</evidence>
<evidence type="ECO:0000259" key="1">
    <source>
        <dbReference type="Pfam" id="PF01636"/>
    </source>
</evidence>
<keyword evidence="3" id="KW-1185">Reference proteome</keyword>
<dbReference type="EMBL" id="JAYKXP010000024">
    <property type="protein sequence ID" value="KAK7045588.1"/>
    <property type="molecule type" value="Genomic_DNA"/>
</dbReference>
<dbReference type="Pfam" id="PF01636">
    <property type="entry name" value="APH"/>
    <property type="match status" value="1"/>
</dbReference>
<proteinExistence type="predicted"/>
<comment type="caution">
    <text evidence="2">The sequence shown here is derived from an EMBL/GenBank/DDBJ whole genome shotgun (WGS) entry which is preliminary data.</text>
</comment>
<dbReference type="Proteomes" id="UP001383192">
    <property type="component" value="Unassembled WGS sequence"/>
</dbReference>